<comment type="caution">
    <text evidence="1">The sequence shown here is derived from an EMBL/GenBank/DDBJ whole genome shotgun (WGS) entry which is preliminary data.</text>
</comment>
<dbReference type="Proteomes" id="UP000238479">
    <property type="component" value="Chromosome 2"/>
</dbReference>
<dbReference type="AlphaFoldDB" id="A0A2P6RZ12"/>
<evidence type="ECO:0000313" key="1">
    <source>
        <dbReference type="EMBL" id="PRQ51664.1"/>
    </source>
</evidence>
<reference evidence="1 2" key="1">
    <citation type="journal article" date="2018" name="Nat. Genet.">
        <title>The Rosa genome provides new insights in the design of modern roses.</title>
        <authorList>
            <person name="Bendahmane M."/>
        </authorList>
    </citation>
    <scope>NUCLEOTIDE SEQUENCE [LARGE SCALE GENOMIC DNA]</scope>
    <source>
        <strain evidence="2">cv. Old Blush</strain>
    </source>
</reference>
<accession>A0A2P6RZ12</accession>
<dbReference type="Gramene" id="PRQ51664">
    <property type="protein sequence ID" value="PRQ51664"/>
    <property type="gene ID" value="RchiOBHm_Chr2g0146971"/>
</dbReference>
<evidence type="ECO:0000313" key="2">
    <source>
        <dbReference type="Proteomes" id="UP000238479"/>
    </source>
</evidence>
<dbReference type="EMBL" id="PDCK01000040">
    <property type="protein sequence ID" value="PRQ51664.1"/>
    <property type="molecule type" value="Genomic_DNA"/>
</dbReference>
<sequence length="119" mass="13042">MLAESEGRCRRQPKLEVSVSVASQMAESVHGGFCFQMSLVQPCSRSAATGLLHLLSSTHVEVPALSGTTAEPSFASPPSKDIILSLLSIYLPWILRHNLQPHFLKSKNRNKPTLFCNPN</sequence>
<organism evidence="1 2">
    <name type="scientific">Rosa chinensis</name>
    <name type="common">China rose</name>
    <dbReference type="NCBI Taxonomy" id="74649"/>
    <lineage>
        <taxon>Eukaryota</taxon>
        <taxon>Viridiplantae</taxon>
        <taxon>Streptophyta</taxon>
        <taxon>Embryophyta</taxon>
        <taxon>Tracheophyta</taxon>
        <taxon>Spermatophyta</taxon>
        <taxon>Magnoliopsida</taxon>
        <taxon>eudicotyledons</taxon>
        <taxon>Gunneridae</taxon>
        <taxon>Pentapetalae</taxon>
        <taxon>rosids</taxon>
        <taxon>fabids</taxon>
        <taxon>Rosales</taxon>
        <taxon>Rosaceae</taxon>
        <taxon>Rosoideae</taxon>
        <taxon>Rosoideae incertae sedis</taxon>
        <taxon>Rosa</taxon>
    </lineage>
</organism>
<keyword evidence="2" id="KW-1185">Reference proteome</keyword>
<protein>
    <submittedName>
        <fullName evidence="1">Uncharacterized protein</fullName>
    </submittedName>
</protein>
<proteinExistence type="predicted"/>
<name>A0A2P6RZ12_ROSCH</name>
<gene>
    <name evidence="1" type="ORF">RchiOBHm_Chr2g0146971</name>
</gene>